<dbReference type="Proteomes" id="UP000001971">
    <property type="component" value="Chromosome"/>
</dbReference>
<evidence type="ECO:0000256" key="1">
    <source>
        <dbReference type="SAM" id="MobiDB-lite"/>
    </source>
</evidence>
<gene>
    <name evidence="2" type="ordered locus">YPA_0332</name>
</gene>
<dbReference type="KEGG" id="ypa:YPA_0332"/>
<feature type="compositionally biased region" description="Low complexity" evidence="1">
    <location>
        <begin position="34"/>
        <end position="48"/>
    </location>
</feature>
<feature type="compositionally biased region" description="Basic residues" evidence="1">
    <location>
        <begin position="1"/>
        <end position="13"/>
    </location>
</feature>
<feature type="region of interest" description="Disordered" evidence="1">
    <location>
        <begin position="1"/>
        <end position="55"/>
    </location>
</feature>
<reference evidence="2 3" key="1">
    <citation type="journal article" date="2006" name="J. Bacteriol.">
        <title>Complete genome sequence of Yersinia pestis strains Antiqua and Nepal516: evidence of gene reduction in an emerging pathogen.</title>
        <authorList>
            <person name="Chain P.S."/>
            <person name="Hu P."/>
            <person name="Malfatti S.A."/>
            <person name="Radnedge L."/>
            <person name="Larimer F."/>
            <person name="Vergez L.M."/>
            <person name="Worsham P."/>
            <person name="Chu M.C."/>
            <person name="Andersen G.L."/>
        </authorList>
    </citation>
    <scope>NUCLEOTIDE SEQUENCE [LARGE SCALE GENOMIC DNA]</scope>
    <source>
        <strain evidence="2 3">Antiqua</strain>
    </source>
</reference>
<evidence type="ECO:0000313" key="2">
    <source>
        <dbReference type="EMBL" id="ABG12300.1"/>
    </source>
</evidence>
<organism evidence="2 3">
    <name type="scientific">Yersinia pestis bv. Antiqua (strain Antiqua)</name>
    <dbReference type="NCBI Taxonomy" id="360102"/>
    <lineage>
        <taxon>Bacteria</taxon>
        <taxon>Pseudomonadati</taxon>
        <taxon>Pseudomonadota</taxon>
        <taxon>Gammaproteobacteria</taxon>
        <taxon>Enterobacterales</taxon>
        <taxon>Yersiniaceae</taxon>
        <taxon>Yersinia</taxon>
    </lineage>
</organism>
<name>A0A0H2Y464_YERPA</name>
<sequence>MMSTARNKRKINKQLRIAEAGKFQPIENCSPSGNSTTSSENNTTSSENNDIRDKV</sequence>
<dbReference type="EMBL" id="CP000308">
    <property type="protein sequence ID" value="ABG12300.1"/>
    <property type="molecule type" value="Genomic_DNA"/>
</dbReference>
<accession>A0A0H2Y464</accession>
<dbReference type="AlphaFoldDB" id="A0A0H2Y464"/>
<proteinExistence type="predicted"/>
<evidence type="ECO:0000313" key="3">
    <source>
        <dbReference type="Proteomes" id="UP000001971"/>
    </source>
</evidence>
<protein>
    <submittedName>
        <fullName evidence="2">Uncharacterized protein</fullName>
    </submittedName>
</protein>